<dbReference type="GO" id="GO:0003676">
    <property type="term" value="F:nucleic acid binding"/>
    <property type="evidence" value="ECO:0007669"/>
    <property type="project" value="InterPro"/>
</dbReference>
<accession>A0A815HAR9</accession>
<protein>
    <recommendedName>
        <fullName evidence="1">Integrase catalytic domain-containing protein</fullName>
    </recommendedName>
</protein>
<evidence type="ECO:0000313" key="2">
    <source>
        <dbReference type="EMBL" id="CAF0917641.1"/>
    </source>
</evidence>
<dbReference type="PROSITE" id="PS50994">
    <property type="entry name" value="INTEGRASE"/>
    <property type="match status" value="1"/>
</dbReference>
<dbReference type="InterPro" id="IPR001584">
    <property type="entry name" value="Integrase_cat-core"/>
</dbReference>
<dbReference type="InterPro" id="IPR036397">
    <property type="entry name" value="RNaseH_sf"/>
</dbReference>
<comment type="caution">
    <text evidence="3">The sequence shown here is derived from an EMBL/GenBank/DDBJ whole genome shotgun (WGS) entry which is preliminary data.</text>
</comment>
<evidence type="ECO:0000313" key="5">
    <source>
        <dbReference type="EMBL" id="CAF4217278.1"/>
    </source>
</evidence>
<dbReference type="Gene3D" id="3.30.420.10">
    <property type="entry name" value="Ribonuclease H-like superfamily/Ribonuclease H"/>
    <property type="match status" value="1"/>
</dbReference>
<evidence type="ECO:0000313" key="6">
    <source>
        <dbReference type="Proteomes" id="UP000663829"/>
    </source>
</evidence>
<dbReference type="EMBL" id="CAJNOQ010014809">
    <property type="protein sequence ID" value="CAF1349027.1"/>
    <property type="molecule type" value="Genomic_DNA"/>
</dbReference>
<dbReference type="AlphaFoldDB" id="A0A815HAR9"/>
<proteinExistence type="predicted"/>
<dbReference type="OrthoDB" id="2499658at2759"/>
<dbReference type="Proteomes" id="UP000663829">
    <property type="component" value="Unassembled WGS sequence"/>
</dbReference>
<dbReference type="GO" id="GO:0015074">
    <property type="term" value="P:DNA integration"/>
    <property type="evidence" value="ECO:0007669"/>
    <property type="project" value="InterPro"/>
</dbReference>
<dbReference type="SUPFAM" id="SSF53098">
    <property type="entry name" value="Ribonuclease H-like"/>
    <property type="match status" value="1"/>
</dbReference>
<dbReference type="EMBL" id="CAJNOK010003870">
    <property type="protein sequence ID" value="CAF0917641.1"/>
    <property type="molecule type" value="Genomic_DNA"/>
</dbReference>
<sequence length="429" mass="48977">MKTKEAQNVALIFQSIFYQFGPPRILQSDNGREFTAKVILDLKKTWPELVIVNGRPRHPQSQGLIERENAVVQQMLGKWIDTNKTRNWVGGLAPRSDEEFWRNIQQQKIIINDDDTDANGEQRIILEEELPNETRLLLDDFDRKADDVQQNNILDNNQQEDAYKGQETLFVNANTTQGVIQNGDLENLFGDDVVDVHTDNQLNINQNDENLLNWLNSITDKNSNVGDKSSNDNAQSVTINQTVPSDIVPDTASLEPAINNRHKRIRYEGEQHYLATAEKQLHKYNTSINKRRTSYQLDDIVGIKISEVDRTNTSSTILPCKITNVCQRGDCGMQLYEVVTIYGLIKDLYQSEVFYDLSSSSFAELRALNVVNLPRITFIQACQFYTDFRSFETCKCAGTCDTNRCPCKKRKTLCCTKCHKGKTSQCKNC</sequence>
<dbReference type="EMBL" id="CAJOBC010063306">
    <property type="protein sequence ID" value="CAF4217278.1"/>
    <property type="molecule type" value="Genomic_DNA"/>
</dbReference>
<gene>
    <name evidence="3" type="ORF">GPM918_LOCUS30809</name>
    <name evidence="2" type="ORF">OVA965_LOCUS10451</name>
    <name evidence="5" type="ORF">SRO942_LOCUS31436</name>
    <name evidence="4" type="ORF">TMI583_LOCUS10448</name>
</gene>
<organism evidence="3 6">
    <name type="scientific">Didymodactylos carnosus</name>
    <dbReference type="NCBI Taxonomy" id="1234261"/>
    <lineage>
        <taxon>Eukaryota</taxon>
        <taxon>Metazoa</taxon>
        <taxon>Spiralia</taxon>
        <taxon>Gnathifera</taxon>
        <taxon>Rotifera</taxon>
        <taxon>Eurotatoria</taxon>
        <taxon>Bdelloidea</taxon>
        <taxon>Philodinida</taxon>
        <taxon>Philodinidae</taxon>
        <taxon>Didymodactylos</taxon>
    </lineage>
</organism>
<dbReference type="InterPro" id="IPR012337">
    <property type="entry name" value="RNaseH-like_sf"/>
</dbReference>
<evidence type="ECO:0000313" key="3">
    <source>
        <dbReference type="EMBL" id="CAF1349027.1"/>
    </source>
</evidence>
<dbReference type="Proteomes" id="UP000677228">
    <property type="component" value="Unassembled WGS sequence"/>
</dbReference>
<reference evidence="3" key="1">
    <citation type="submission" date="2021-02" db="EMBL/GenBank/DDBJ databases">
        <authorList>
            <person name="Nowell W R."/>
        </authorList>
    </citation>
    <scope>NUCLEOTIDE SEQUENCE</scope>
</reference>
<name>A0A815HAR9_9BILA</name>
<evidence type="ECO:0000313" key="4">
    <source>
        <dbReference type="EMBL" id="CAF3695648.1"/>
    </source>
</evidence>
<keyword evidence="6" id="KW-1185">Reference proteome</keyword>
<dbReference type="Proteomes" id="UP000681722">
    <property type="component" value="Unassembled WGS sequence"/>
</dbReference>
<dbReference type="Proteomes" id="UP000682733">
    <property type="component" value="Unassembled WGS sequence"/>
</dbReference>
<dbReference type="EMBL" id="CAJOBA010003872">
    <property type="protein sequence ID" value="CAF3695648.1"/>
    <property type="molecule type" value="Genomic_DNA"/>
</dbReference>
<feature type="domain" description="Integrase catalytic" evidence="1">
    <location>
        <begin position="1"/>
        <end position="139"/>
    </location>
</feature>
<evidence type="ECO:0000259" key="1">
    <source>
        <dbReference type="PROSITE" id="PS50994"/>
    </source>
</evidence>